<dbReference type="Gene3D" id="3.40.50.12650">
    <property type="match status" value="1"/>
</dbReference>
<evidence type="ECO:0000256" key="2">
    <source>
        <dbReference type="ARBA" id="ARBA00010304"/>
    </source>
</evidence>
<dbReference type="GO" id="GO:0035312">
    <property type="term" value="F:5'-3' DNA exonuclease activity"/>
    <property type="evidence" value="ECO:0007669"/>
    <property type="project" value="TreeGrafter"/>
</dbReference>
<evidence type="ECO:0000256" key="1">
    <source>
        <dbReference type="ARBA" id="ARBA00004123"/>
    </source>
</evidence>
<comment type="subcellular location">
    <subcellularLocation>
        <location evidence="1">Nucleus</location>
    </subcellularLocation>
</comment>
<comment type="similarity">
    <text evidence="2">Belongs to the DNA repair metallo-beta-lactamase (DRMBL) family.</text>
</comment>
<proteinExistence type="inferred from homology"/>
<gene>
    <name evidence="7" type="ORF">J8273_1022</name>
</gene>
<dbReference type="SUPFAM" id="SSF56281">
    <property type="entry name" value="Metallo-hydrolase/oxidoreductase"/>
    <property type="match status" value="1"/>
</dbReference>
<feature type="domain" description="Metallo-beta-lactamase" evidence="6">
    <location>
        <begin position="1"/>
        <end position="142"/>
    </location>
</feature>
<dbReference type="Pfam" id="PF07522">
    <property type="entry name" value="DRMBL"/>
    <property type="match status" value="1"/>
</dbReference>
<dbReference type="GO" id="GO:0003684">
    <property type="term" value="F:damaged DNA binding"/>
    <property type="evidence" value="ECO:0007669"/>
    <property type="project" value="TreeGrafter"/>
</dbReference>
<dbReference type="OrthoDB" id="262529at2759"/>
<dbReference type="Gene3D" id="3.60.15.10">
    <property type="entry name" value="Ribonuclease Z/Hydroxyacylglutathione hydrolase-like"/>
    <property type="match status" value="1"/>
</dbReference>
<evidence type="ECO:0000256" key="4">
    <source>
        <dbReference type="ARBA" id="ARBA00023204"/>
    </source>
</evidence>
<name>A0A8J6B9Q9_9EUKA</name>
<dbReference type="InterPro" id="IPR001279">
    <property type="entry name" value="Metallo-B-lactamas"/>
</dbReference>
<keyword evidence="4" id="KW-0234">DNA repair</keyword>
<dbReference type="AlphaFoldDB" id="A0A8J6B9Q9"/>
<evidence type="ECO:0000313" key="8">
    <source>
        <dbReference type="Proteomes" id="UP000717585"/>
    </source>
</evidence>
<reference evidence="7" key="1">
    <citation type="submission" date="2021-05" db="EMBL/GenBank/DDBJ databases">
        <title>A free-living protist that lacks canonical eukaryotic 1 DNA replication and segregation systems.</title>
        <authorList>
            <person name="Salas-Leiva D.E."/>
            <person name="Tromer E.C."/>
            <person name="Curtis B.A."/>
            <person name="Jerlstrom-Hultqvist J."/>
            <person name="Kolisko M."/>
            <person name="Yi Z."/>
            <person name="Salas-Leiva J.S."/>
            <person name="Gallot-Lavallee L."/>
            <person name="Kops G.J.P.L."/>
            <person name="Archibald J.M."/>
            <person name="Simpson A.G.B."/>
            <person name="Roger A.J."/>
        </authorList>
    </citation>
    <scope>NUCLEOTIDE SEQUENCE</scope>
    <source>
        <strain evidence="7">BICM</strain>
    </source>
</reference>
<sequence>MLIDGFALKSPEFAFYGLTHYHSDHYGGLNKNWKYGPIFATPITIALAVQDIGILQNHFRPLQLNKPVEIDGTGVYITALDANHCPGACMFLIRQGKRRVLFTGDFRYHPADMDRESADAIAGLAGDIETIFLDTTYLSPRWEFPAQRAVLDALTTRALELNRPDRLFVVATYKIGKEKVLFALADALHTRVNVSEAKLALLSVMYPPAIVAKYFTATDVTAQVHVAKGVSFKGMPGLLEHAVQAGFTSVVGVVATGWTHTNPRNGTGTLVKTATHPDCSGQAMLLTLAYSEHSSFSEARALVRVLGPKRVQSIVSTAPEEAKKIKAHLKDCMDLSTDRSTLIPFLSQTPQPQKRKSLEVIDLDPSQPQARSEFIPRRPRLEDEAALPEIGMPVLVESPVEVIELD</sequence>
<dbReference type="Pfam" id="PF12706">
    <property type="entry name" value="Lactamase_B_2"/>
    <property type="match status" value="1"/>
</dbReference>
<dbReference type="CDD" id="cd16273">
    <property type="entry name" value="SNM1A-1C-like_MBL-fold"/>
    <property type="match status" value="1"/>
</dbReference>
<evidence type="ECO:0000256" key="3">
    <source>
        <dbReference type="ARBA" id="ARBA00022763"/>
    </source>
</evidence>
<comment type="caution">
    <text evidence="7">The sequence shown here is derived from an EMBL/GenBank/DDBJ whole genome shotgun (WGS) entry which is preliminary data.</text>
</comment>
<evidence type="ECO:0000259" key="6">
    <source>
        <dbReference type="SMART" id="SM00849"/>
    </source>
</evidence>
<evidence type="ECO:0000256" key="5">
    <source>
        <dbReference type="ARBA" id="ARBA00023242"/>
    </source>
</evidence>
<protein>
    <submittedName>
        <fullName evidence="7">DNA cross-link repair 1A</fullName>
    </submittedName>
</protein>
<dbReference type="GO" id="GO:0036297">
    <property type="term" value="P:interstrand cross-link repair"/>
    <property type="evidence" value="ECO:0007669"/>
    <property type="project" value="TreeGrafter"/>
</dbReference>
<dbReference type="InterPro" id="IPR036866">
    <property type="entry name" value="RibonucZ/Hydroxyglut_hydro"/>
</dbReference>
<keyword evidence="8" id="KW-1185">Reference proteome</keyword>
<keyword evidence="3" id="KW-0227">DNA damage</keyword>
<accession>A0A8J6B9Q9</accession>
<dbReference type="GO" id="GO:0006303">
    <property type="term" value="P:double-strand break repair via nonhomologous end joining"/>
    <property type="evidence" value="ECO:0007669"/>
    <property type="project" value="TreeGrafter"/>
</dbReference>
<dbReference type="PANTHER" id="PTHR23240:SF6">
    <property type="entry name" value="DNA CROSS-LINK REPAIR 1A PROTEIN"/>
    <property type="match status" value="1"/>
</dbReference>
<dbReference type="GO" id="GO:0005634">
    <property type="term" value="C:nucleus"/>
    <property type="evidence" value="ECO:0007669"/>
    <property type="project" value="UniProtKB-SubCell"/>
</dbReference>
<evidence type="ECO:0000313" key="7">
    <source>
        <dbReference type="EMBL" id="KAG9397114.1"/>
    </source>
</evidence>
<dbReference type="Proteomes" id="UP000717585">
    <property type="component" value="Unassembled WGS sequence"/>
</dbReference>
<organism evidence="7 8">
    <name type="scientific">Carpediemonas membranifera</name>
    <dbReference type="NCBI Taxonomy" id="201153"/>
    <lineage>
        <taxon>Eukaryota</taxon>
        <taxon>Metamonada</taxon>
        <taxon>Carpediemonas-like organisms</taxon>
        <taxon>Carpediemonas</taxon>
    </lineage>
</organism>
<dbReference type="InterPro" id="IPR011084">
    <property type="entry name" value="DRMBL"/>
</dbReference>
<keyword evidence="5" id="KW-0539">Nucleus</keyword>
<dbReference type="SMART" id="SM00849">
    <property type="entry name" value="Lactamase_B"/>
    <property type="match status" value="1"/>
</dbReference>
<dbReference type="EMBL" id="JAHDYR010000003">
    <property type="protein sequence ID" value="KAG9397114.1"/>
    <property type="molecule type" value="Genomic_DNA"/>
</dbReference>
<dbReference type="PANTHER" id="PTHR23240">
    <property type="entry name" value="DNA CROSS-LINK REPAIR PROTEIN PSO2/SNM1-RELATED"/>
    <property type="match status" value="1"/>
</dbReference>